<accession>A0ABN1TFH7</accession>
<gene>
    <name evidence="2" type="ORF">GCM10009663_23950</name>
</gene>
<evidence type="ECO:0000313" key="2">
    <source>
        <dbReference type="EMBL" id="GAA1080523.1"/>
    </source>
</evidence>
<dbReference type="Proteomes" id="UP001499987">
    <property type="component" value="Unassembled WGS sequence"/>
</dbReference>
<protein>
    <submittedName>
        <fullName evidence="2">Uncharacterized protein</fullName>
    </submittedName>
</protein>
<sequence length="61" mass="6184">MPRRATSRAAAANTSTALMVKGTSFQTNTTKVPVGGSAAVASAAGTHQRARTPRSRTAAQV</sequence>
<comment type="caution">
    <text evidence="2">The sequence shown here is derived from an EMBL/GenBank/DDBJ whole genome shotgun (WGS) entry which is preliminary data.</text>
</comment>
<name>A0ABN1TFH7_9ACTN</name>
<evidence type="ECO:0000256" key="1">
    <source>
        <dbReference type="SAM" id="MobiDB-lite"/>
    </source>
</evidence>
<evidence type="ECO:0000313" key="3">
    <source>
        <dbReference type="Proteomes" id="UP001499987"/>
    </source>
</evidence>
<feature type="region of interest" description="Disordered" evidence="1">
    <location>
        <begin position="39"/>
        <end position="61"/>
    </location>
</feature>
<proteinExistence type="predicted"/>
<dbReference type="EMBL" id="BAAALD010000017">
    <property type="protein sequence ID" value="GAA1080523.1"/>
    <property type="molecule type" value="Genomic_DNA"/>
</dbReference>
<organism evidence="2 3">
    <name type="scientific">Kitasatospora arboriphila</name>
    <dbReference type="NCBI Taxonomy" id="258052"/>
    <lineage>
        <taxon>Bacteria</taxon>
        <taxon>Bacillati</taxon>
        <taxon>Actinomycetota</taxon>
        <taxon>Actinomycetes</taxon>
        <taxon>Kitasatosporales</taxon>
        <taxon>Streptomycetaceae</taxon>
        <taxon>Kitasatospora</taxon>
    </lineage>
</organism>
<reference evidence="2 3" key="1">
    <citation type="journal article" date="2019" name="Int. J. Syst. Evol. Microbiol.">
        <title>The Global Catalogue of Microorganisms (GCM) 10K type strain sequencing project: providing services to taxonomists for standard genome sequencing and annotation.</title>
        <authorList>
            <consortium name="The Broad Institute Genomics Platform"/>
            <consortium name="The Broad Institute Genome Sequencing Center for Infectious Disease"/>
            <person name="Wu L."/>
            <person name="Ma J."/>
        </authorList>
    </citation>
    <scope>NUCLEOTIDE SEQUENCE [LARGE SCALE GENOMIC DNA]</scope>
    <source>
        <strain evidence="2 3">JCM 13002</strain>
    </source>
</reference>
<keyword evidence="3" id="KW-1185">Reference proteome</keyword>